<dbReference type="Proteomes" id="UP001333996">
    <property type="component" value="Unassembled WGS sequence"/>
</dbReference>
<feature type="non-terminal residue" evidence="5">
    <location>
        <position position="102"/>
    </location>
</feature>
<dbReference type="PANTHER" id="PTHR30146">
    <property type="entry name" value="LACI-RELATED TRANSCRIPTIONAL REPRESSOR"/>
    <property type="match status" value="1"/>
</dbReference>
<evidence type="ECO:0000256" key="3">
    <source>
        <dbReference type="ARBA" id="ARBA00023163"/>
    </source>
</evidence>
<protein>
    <submittedName>
        <fullName evidence="5">LacI family DNA-binding transcriptional regulator</fullName>
    </submittedName>
</protein>
<organism evidence="5 6">
    <name type="scientific">Streptomyces chiangmaiensis</name>
    <dbReference type="NCBI Taxonomy" id="766497"/>
    <lineage>
        <taxon>Bacteria</taxon>
        <taxon>Bacillati</taxon>
        <taxon>Actinomycetota</taxon>
        <taxon>Actinomycetes</taxon>
        <taxon>Kitasatosporales</taxon>
        <taxon>Streptomycetaceae</taxon>
        <taxon>Streptomyces</taxon>
    </lineage>
</organism>
<keyword evidence="3" id="KW-0804">Transcription</keyword>
<evidence type="ECO:0000313" key="5">
    <source>
        <dbReference type="EMBL" id="MED7828328.1"/>
    </source>
</evidence>
<dbReference type="InterPro" id="IPR010982">
    <property type="entry name" value="Lambda_DNA-bd_dom_sf"/>
</dbReference>
<evidence type="ECO:0000313" key="6">
    <source>
        <dbReference type="Proteomes" id="UP001333996"/>
    </source>
</evidence>
<keyword evidence="1" id="KW-0805">Transcription regulation</keyword>
<evidence type="ECO:0000256" key="2">
    <source>
        <dbReference type="ARBA" id="ARBA00023125"/>
    </source>
</evidence>
<comment type="caution">
    <text evidence="5">The sequence shown here is derived from an EMBL/GenBank/DDBJ whole genome shotgun (WGS) entry which is preliminary data.</text>
</comment>
<dbReference type="Pfam" id="PF00356">
    <property type="entry name" value="LacI"/>
    <property type="match status" value="1"/>
</dbReference>
<reference evidence="5" key="1">
    <citation type="submission" date="2024-01" db="EMBL/GenBank/DDBJ databases">
        <title>First draft genome sequence data of TA4-1, the type strain of Gram-positive actinobacterium Streptomyces chiangmaiensis.</title>
        <authorList>
            <person name="Yasawong M."/>
            <person name="Nantapong N."/>
        </authorList>
    </citation>
    <scope>NUCLEOTIDE SEQUENCE</scope>
    <source>
        <strain evidence="5">TA4-1</strain>
    </source>
</reference>
<dbReference type="RefSeq" id="WP_329512674.1">
    <property type="nucleotide sequence ID" value="NZ_JAYWVC010000358.1"/>
</dbReference>
<dbReference type="SUPFAM" id="SSF47413">
    <property type="entry name" value="lambda repressor-like DNA-binding domains"/>
    <property type="match status" value="1"/>
</dbReference>
<evidence type="ECO:0000256" key="1">
    <source>
        <dbReference type="ARBA" id="ARBA00023015"/>
    </source>
</evidence>
<gene>
    <name evidence="5" type="ORF">VXC91_42325</name>
</gene>
<feature type="domain" description="HTH lacI-type" evidence="4">
    <location>
        <begin position="5"/>
        <end position="59"/>
    </location>
</feature>
<dbReference type="PANTHER" id="PTHR30146:SF109">
    <property type="entry name" value="HTH-TYPE TRANSCRIPTIONAL REGULATOR GALS"/>
    <property type="match status" value="1"/>
</dbReference>
<dbReference type="InterPro" id="IPR000843">
    <property type="entry name" value="HTH_LacI"/>
</dbReference>
<dbReference type="GO" id="GO:0003677">
    <property type="term" value="F:DNA binding"/>
    <property type="evidence" value="ECO:0007669"/>
    <property type="project" value="UniProtKB-KW"/>
</dbReference>
<dbReference type="EMBL" id="JAYWVC010000358">
    <property type="protein sequence ID" value="MED7828328.1"/>
    <property type="molecule type" value="Genomic_DNA"/>
</dbReference>
<proteinExistence type="predicted"/>
<dbReference type="CDD" id="cd01392">
    <property type="entry name" value="HTH_LacI"/>
    <property type="match status" value="1"/>
</dbReference>
<sequence length="102" mass="10872">MSTVPTVYDVAGQAGVSIATVSRVYRTPESVRAETRERVLEAARELGYLPSGSARGLASRSTGVPGLCFPDYSDPDAESEAGVADEEAAMLYSDQIIRGMER</sequence>
<accession>A0ABU7FWL2</accession>
<dbReference type="PROSITE" id="PS50932">
    <property type="entry name" value="HTH_LACI_2"/>
    <property type="match status" value="1"/>
</dbReference>
<evidence type="ECO:0000259" key="4">
    <source>
        <dbReference type="PROSITE" id="PS50932"/>
    </source>
</evidence>
<name>A0ABU7FWL2_9ACTN</name>
<dbReference type="Gene3D" id="1.10.260.40">
    <property type="entry name" value="lambda repressor-like DNA-binding domains"/>
    <property type="match status" value="1"/>
</dbReference>
<keyword evidence="6" id="KW-1185">Reference proteome</keyword>
<dbReference type="SMART" id="SM00354">
    <property type="entry name" value="HTH_LACI"/>
    <property type="match status" value="1"/>
</dbReference>
<keyword evidence="2 5" id="KW-0238">DNA-binding</keyword>